<evidence type="ECO:0000256" key="9">
    <source>
        <dbReference type="RuleBase" id="RU363032"/>
    </source>
</evidence>
<feature type="transmembrane region" description="Helical" evidence="9">
    <location>
        <begin position="195"/>
        <end position="213"/>
    </location>
</feature>
<dbReference type="NCBIfam" id="TIGR01726">
    <property type="entry name" value="HEQRo_perm_3TM"/>
    <property type="match status" value="1"/>
</dbReference>
<evidence type="ECO:0000313" key="13">
    <source>
        <dbReference type="EMBL" id="SEN50005.1"/>
    </source>
</evidence>
<dbReference type="InterPro" id="IPR010065">
    <property type="entry name" value="AA_ABC_transptr_permease_3TM"/>
</dbReference>
<dbReference type="GO" id="GO:0043190">
    <property type="term" value="C:ATP-binding cassette (ABC) transporter complex"/>
    <property type="evidence" value="ECO:0007669"/>
    <property type="project" value="InterPro"/>
</dbReference>
<dbReference type="EMBL" id="FOCV01000005">
    <property type="protein sequence ID" value="SEN50005.1"/>
    <property type="molecule type" value="Genomic_DNA"/>
</dbReference>
<organism evidence="12 14">
    <name type="scientific">Rhizobium tibeticum</name>
    <dbReference type="NCBI Taxonomy" id="501024"/>
    <lineage>
        <taxon>Bacteria</taxon>
        <taxon>Pseudomonadati</taxon>
        <taxon>Pseudomonadota</taxon>
        <taxon>Alphaproteobacteria</taxon>
        <taxon>Hyphomicrobiales</taxon>
        <taxon>Rhizobiaceae</taxon>
        <taxon>Rhizobium/Agrobacterium group</taxon>
        <taxon>Rhizobium</taxon>
    </lineage>
</organism>
<dbReference type="InterPro" id="IPR035906">
    <property type="entry name" value="MetI-like_sf"/>
</dbReference>
<dbReference type="InterPro" id="IPR043429">
    <property type="entry name" value="ArtM/GltK/GlnP/TcyL/YhdX-like"/>
</dbReference>
<dbReference type="Gene3D" id="1.10.3720.10">
    <property type="entry name" value="MetI-like"/>
    <property type="match status" value="1"/>
</dbReference>
<dbReference type="GO" id="GO:0022857">
    <property type="term" value="F:transmembrane transporter activity"/>
    <property type="evidence" value="ECO:0007669"/>
    <property type="project" value="InterPro"/>
</dbReference>
<name>A0A1H8H1K1_9HYPH</name>
<dbReference type="InterPro" id="IPR000515">
    <property type="entry name" value="MetI-like"/>
</dbReference>
<dbReference type="PANTHER" id="PTHR30614:SF10">
    <property type="entry name" value="ARGININE ABC TRANSPORTER PERMEASE PROTEIN ARTM"/>
    <property type="match status" value="1"/>
</dbReference>
<dbReference type="OrthoDB" id="4404959at2"/>
<dbReference type="RefSeq" id="WP_072372728.1">
    <property type="nucleotide sequence ID" value="NZ_FNXB01000007.1"/>
</dbReference>
<evidence type="ECO:0000313" key="12">
    <source>
        <dbReference type="EMBL" id="SEH63735.1"/>
    </source>
</evidence>
<evidence type="ECO:0000259" key="11">
    <source>
        <dbReference type="PROSITE" id="PS50928"/>
    </source>
</evidence>
<sequence length="250" mass="27092">MNLDVTLEAFRMLPVGLVLTLGLTVASLAAGFALSIPLALMRTSATRCVSAPVLAYTYVFRGTPLLVQLFLIYYGIGQIDLVRHSFLWSVFREPFWCALIAFTLNTTAHTTEVFRGGFMAIPKGQVEAARSLGLSRMHTLRLVTFPLMIRIVLPAYTNEAIGMLKASSLASTITLLEVTGLARQLVSATFAPYEVFVVAGILYLSSTLCIAWLSRCLEVQLKPSARPSTTRPAAAAKKDEAAVGGHLARP</sequence>
<dbReference type="SUPFAM" id="SSF161098">
    <property type="entry name" value="MetI-like"/>
    <property type="match status" value="1"/>
</dbReference>
<evidence type="ECO:0000256" key="1">
    <source>
        <dbReference type="ARBA" id="ARBA00004429"/>
    </source>
</evidence>
<feature type="transmembrane region" description="Helical" evidence="9">
    <location>
        <begin position="53"/>
        <end position="76"/>
    </location>
</feature>
<dbReference type="CDD" id="cd06261">
    <property type="entry name" value="TM_PBP2"/>
    <property type="match status" value="1"/>
</dbReference>
<keyword evidence="8 9" id="KW-0472">Membrane</keyword>
<evidence type="ECO:0000313" key="15">
    <source>
        <dbReference type="Proteomes" id="UP000198939"/>
    </source>
</evidence>
<evidence type="ECO:0000256" key="3">
    <source>
        <dbReference type="ARBA" id="ARBA00022448"/>
    </source>
</evidence>
<reference evidence="12" key="1">
    <citation type="submission" date="2016-10" db="EMBL/GenBank/DDBJ databases">
        <authorList>
            <person name="de Groot N.N."/>
        </authorList>
    </citation>
    <scope>NUCLEOTIDE SEQUENCE [LARGE SCALE GENOMIC DNA]</scope>
    <source>
        <strain evidence="12">CCBAU85039</strain>
    </source>
</reference>
<dbReference type="Proteomes" id="UP000198939">
    <property type="component" value="Unassembled WGS sequence"/>
</dbReference>
<dbReference type="GO" id="GO:0006865">
    <property type="term" value="P:amino acid transport"/>
    <property type="evidence" value="ECO:0007669"/>
    <property type="project" value="TreeGrafter"/>
</dbReference>
<evidence type="ECO:0000313" key="14">
    <source>
        <dbReference type="Proteomes" id="UP000183063"/>
    </source>
</evidence>
<feature type="domain" description="ABC transmembrane type-1" evidence="11">
    <location>
        <begin position="17"/>
        <end position="214"/>
    </location>
</feature>
<keyword evidence="5" id="KW-0997">Cell inner membrane</keyword>
<keyword evidence="15" id="KW-1185">Reference proteome</keyword>
<evidence type="ECO:0000256" key="8">
    <source>
        <dbReference type="ARBA" id="ARBA00023136"/>
    </source>
</evidence>
<dbReference type="PANTHER" id="PTHR30614">
    <property type="entry name" value="MEMBRANE COMPONENT OF AMINO ACID ABC TRANSPORTER"/>
    <property type="match status" value="1"/>
</dbReference>
<protein>
    <submittedName>
        <fullName evidence="13">Amino acid ABC transporter membrane protein 2, PAAT family</fullName>
    </submittedName>
    <submittedName>
        <fullName evidence="12">Octopine transport system permease protein OccM</fullName>
    </submittedName>
</protein>
<dbReference type="EMBL" id="FNXB01000007">
    <property type="protein sequence ID" value="SEH63735.1"/>
    <property type="molecule type" value="Genomic_DNA"/>
</dbReference>
<keyword evidence="7 9" id="KW-1133">Transmembrane helix</keyword>
<evidence type="ECO:0000256" key="2">
    <source>
        <dbReference type="ARBA" id="ARBA00010072"/>
    </source>
</evidence>
<evidence type="ECO:0000256" key="10">
    <source>
        <dbReference type="SAM" id="MobiDB-lite"/>
    </source>
</evidence>
<evidence type="ECO:0000256" key="7">
    <source>
        <dbReference type="ARBA" id="ARBA00022989"/>
    </source>
</evidence>
<feature type="region of interest" description="Disordered" evidence="10">
    <location>
        <begin position="227"/>
        <end position="250"/>
    </location>
</feature>
<dbReference type="AlphaFoldDB" id="A0A1H8H1K1"/>
<accession>A0A1H8H1K1</accession>
<comment type="subcellular location">
    <subcellularLocation>
        <location evidence="1">Cell inner membrane</location>
        <topology evidence="1">Multi-pass membrane protein</topology>
    </subcellularLocation>
    <subcellularLocation>
        <location evidence="9">Cell membrane</location>
        <topology evidence="9">Multi-pass membrane protein</topology>
    </subcellularLocation>
</comment>
<dbReference type="Pfam" id="PF00528">
    <property type="entry name" value="BPD_transp_1"/>
    <property type="match status" value="1"/>
</dbReference>
<gene>
    <name evidence="12" type="primary">occM_1</name>
    <name evidence="12" type="ORF">RTCCBAU85039_1519</name>
    <name evidence="13" type="ORF">SAMN05216228_100511</name>
</gene>
<comment type="similarity">
    <text evidence="2">Belongs to the binding-protein-dependent transport system permease family. HisMQ subfamily.</text>
</comment>
<dbReference type="STRING" id="501024.RTCCBAU85039_1519"/>
<dbReference type="Proteomes" id="UP000183063">
    <property type="component" value="Unassembled WGS sequence"/>
</dbReference>
<keyword evidence="6 9" id="KW-0812">Transmembrane</keyword>
<keyword evidence="3 9" id="KW-0813">Transport</keyword>
<evidence type="ECO:0000256" key="4">
    <source>
        <dbReference type="ARBA" id="ARBA00022475"/>
    </source>
</evidence>
<feature type="transmembrane region" description="Helical" evidence="9">
    <location>
        <begin position="12"/>
        <end position="41"/>
    </location>
</feature>
<evidence type="ECO:0000256" key="6">
    <source>
        <dbReference type="ARBA" id="ARBA00022692"/>
    </source>
</evidence>
<evidence type="ECO:0000256" key="5">
    <source>
        <dbReference type="ARBA" id="ARBA00022519"/>
    </source>
</evidence>
<reference evidence="14" key="3">
    <citation type="submission" date="2016-10" db="EMBL/GenBank/DDBJ databases">
        <authorList>
            <person name="Wibberg D."/>
        </authorList>
    </citation>
    <scope>NUCLEOTIDE SEQUENCE [LARGE SCALE GENOMIC DNA]</scope>
</reference>
<reference evidence="13 15" key="2">
    <citation type="submission" date="2016-10" db="EMBL/GenBank/DDBJ databases">
        <authorList>
            <person name="Varghese N."/>
            <person name="Submissions S."/>
        </authorList>
    </citation>
    <scope>NUCLEOTIDE SEQUENCE [LARGE SCALE GENOMIC DNA]</scope>
    <source>
        <strain evidence="13 15">CGMCC 1.7071</strain>
    </source>
</reference>
<keyword evidence="4" id="KW-1003">Cell membrane</keyword>
<proteinExistence type="inferred from homology"/>
<dbReference type="PROSITE" id="PS50928">
    <property type="entry name" value="ABC_TM1"/>
    <property type="match status" value="1"/>
</dbReference>